<protein>
    <submittedName>
        <fullName evidence="2">Type III restriction enzyme, res subunit</fullName>
    </submittedName>
</protein>
<proteinExistence type="predicted"/>
<comment type="caution">
    <text evidence="2">The sequence shown here is derived from an EMBL/GenBank/DDBJ whole genome shotgun (WGS) entry which is preliminary data.</text>
</comment>
<dbReference type="GO" id="GO:0005829">
    <property type="term" value="C:cytosol"/>
    <property type="evidence" value="ECO:0007669"/>
    <property type="project" value="TreeGrafter"/>
</dbReference>
<dbReference type="InterPro" id="IPR050742">
    <property type="entry name" value="Helicase_Restrict-Modif_Enz"/>
</dbReference>
<accession>A0A136WEG4</accession>
<dbReference type="SUPFAM" id="SSF52540">
    <property type="entry name" value="P-loop containing nucleoside triphosphate hydrolases"/>
    <property type="match status" value="2"/>
</dbReference>
<feature type="domain" description="Helicase ATP-binding" evidence="1">
    <location>
        <begin position="40"/>
        <end position="219"/>
    </location>
</feature>
<evidence type="ECO:0000313" key="2">
    <source>
        <dbReference type="EMBL" id="KXL52918.1"/>
    </source>
</evidence>
<dbReference type="PANTHER" id="PTHR47396">
    <property type="entry name" value="TYPE I RESTRICTION ENZYME ECOKI R PROTEIN"/>
    <property type="match status" value="1"/>
</dbReference>
<dbReference type="EMBL" id="LRVM01000004">
    <property type="protein sequence ID" value="KXL52918.1"/>
    <property type="molecule type" value="Genomic_DNA"/>
</dbReference>
<dbReference type="PANTHER" id="PTHR47396:SF1">
    <property type="entry name" value="ATP-DEPENDENT HELICASE IRC3-RELATED"/>
    <property type="match status" value="1"/>
</dbReference>
<dbReference type="PROSITE" id="PS51192">
    <property type="entry name" value="HELICASE_ATP_BIND_1"/>
    <property type="match status" value="1"/>
</dbReference>
<dbReference type="InterPro" id="IPR006935">
    <property type="entry name" value="Helicase/UvrB_N"/>
</dbReference>
<dbReference type="STRING" id="36847.CLNEO_14600"/>
<gene>
    <name evidence="2" type="ORF">CLNEO_14600</name>
</gene>
<dbReference type="AlphaFoldDB" id="A0A136WEG4"/>
<organism evidence="2 3">
    <name type="scientific">Anaerotignum neopropionicum</name>
    <dbReference type="NCBI Taxonomy" id="36847"/>
    <lineage>
        <taxon>Bacteria</taxon>
        <taxon>Bacillati</taxon>
        <taxon>Bacillota</taxon>
        <taxon>Clostridia</taxon>
        <taxon>Lachnospirales</taxon>
        <taxon>Anaerotignaceae</taxon>
        <taxon>Anaerotignum</taxon>
    </lineage>
</organism>
<dbReference type="Gene3D" id="3.40.50.300">
    <property type="entry name" value="P-loop containing nucleotide triphosphate hydrolases"/>
    <property type="match status" value="2"/>
</dbReference>
<dbReference type="GO" id="GO:0003677">
    <property type="term" value="F:DNA binding"/>
    <property type="evidence" value="ECO:0007669"/>
    <property type="project" value="InterPro"/>
</dbReference>
<name>A0A136WEG4_9FIRM</name>
<keyword evidence="3" id="KW-1185">Reference proteome</keyword>
<dbReference type="Pfam" id="PF04851">
    <property type="entry name" value="ResIII"/>
    <property type="match status" value="1"/>
</dbReference>
<dbReference type="InterPro" id="IPR027417">
    <property type="entry name" value="P-loop_NTPase"/>
</dbReference>
<dbReference type="Proteomes" id="UP000070539">
    <property type="component" value="Unassembled WGS sequence"/>
</dbReference>
<dbReference type="GO" id="GO:0005524">
    <property type="term" value="F:ATP binding"/>
    <property type="evidence" value="ECO:0007669"/>
    <property type="project" value="InterPro"/>
</dbReference>
<dbReference type="SMART" id="SM00487">
    <property type="entry name" value="DEXDc"/>
    <property type="match status" value="1"/>
</dbReference>
<evidence type="ECO:0000259" key="1">
    <source>
        <dbReference type="PROSITE" id="PS51192"/>
    </source>
</evidence>
<dbReference type="GO" id="GO:0016787">
    <property type="term" value="F:hydrolase activity"/>
    <property type="evidence" value="ECO:0007669"/>
    <property type="project" value="InterPro"/>
</dbReference>
<evidence type="ECO:0000313" key="3">
    <source>
        <dbReference type="Proteomes" id="UP000070539"/>
    </source>
</evidence>
<dbReference type="OrthoDB" id="9804145at2"/>
<reference evidence="2 3" key="1">
    <citation type="submission" date="2016-01" db="EMBL/GenBank/DDBJ databases">
        <title>Genome sequence of Clostridium neopropionicum X4, DSM-3847.</title>
        <authorList>
            <person name="Poehlein A."/>
            <person name="Beck M.H."/>
            <person name="Bengelsdorf F.R."/>
            <person name="Daniel R."/>
            <person name="Duerre P."/>
        </authorList>
    </citation>
    <scope>NUCLEOTIDE SEQUENCE [LARGE SCALE GENOMIC DNA]</scope>
    <source>
        <strain evidence="2 3">DSM-3847</strain>
    </source>
</reference>
<dbReference type="RefSeq" id="WP_066086742.1">
    <property type="nucleotide sequence ID" value="NZ_LRVM01000004.1"/>
</dbReference>
<dbReference type="InterPro" id="IPR014001">
    <property type="entry name" value="Helicase_ATP-bd"/>
</dbReference>
<dbReference type="PATRIC" id="fig|36847.3.peg.1699"/>
<sequence>MEPKNFQIDASEMLATRLADYLKDPLMRTKEEIIPFYQNLSSITGSGKTLILADCIEQIRAYLNTQPVVLWLSKGRVVVSQTLDNLSNGKYAENIPNFDVKPLLDCKERNLKDDKKGLILIATVGKINQKDKEEGDRHVFQTGFDNADSSLWDMLKKRQSFTGVKRDLIIVYDEGHNLSDQQTQILLDLSPTALIAASATTKVPKALEWYIARLKKEKSMKDSDLVVAVSNKEVVDSGLIKKHISLGGYLTPMELAINNLLDDMKETEEATKKYDCRFLPKAIYVSDTNMLLATSEVDNHLVPFNERRARPIKIWRHLVEQGVLPEEIAVYCNLRFDKRFPKPDNFNLFSGGDNDYEEFTKGSFRHIIFNQSLQEGWDDPACYFAYIDKDMGSSTQVTQVIGRVLRQPNATHYPDDKLNMASFYIKTDEKDVFKSILEEVRKTLSIDIPEISISYHIGSGKNKIKPTEAPRHHVEVPDIAIVSNRAMSEIKNVIDKMIDYSTDNTNTIGEGSTIKVITDIGSNEDGREVATATAHSNKVTVRWIFKRELDKLAKNAITICDISAPKFDALVEYNSNAASYIKEEAAKIAEIYRQNSIIMQNPLDTVPIGEVIISDENIEFNNSVHARYSDFNGFELDFAKALDKTGLVWMRNPKNGVLKIKLLDGKGTDTFNPDFIVWTEDTVYALDTKGDHLIHTDSVRKLFYLEKACVGKDLVIKLISEKKYNIHSQVIDQNGYTVWQLKQGQISPMTCSTIMEAVNICISD</sequence>